<dbReference type="AlphaFoldDB" id="A0A8J4RAV9"/>
<reference evidence="1" key="1">
    <citation type="submission" date="2020-03" db="EMBL/GenBank/DDBJ databases">
        <title>Castanea mollissima Vanexum genome sequencing.</title>
        <authorList>
            <person name="Staton M."/>
        </authorList>
    </citation>
    <scope>NUCLEOTIDE SEQUENCE</scope>
    <source>
        <tissue evidence="1">Leaf</tissue>
    </source>
</reference>
<organism evidence="1 2">
    <name type="scientific">Castanea mollissima</name>
    <name type="common">Chinese chestnut</name>
    <dbReference type="NCBI Taxonomy" id="60419"/>
    <lineage>
        <taxon>Eukaryota</taxon>
        <taxon>Viridiplantae</taxon>
        <taxon>Streptophyta</taxon>
        <taxon>Embryophyta</taxon>
        <taxon>Tracheophyta</taxon>
        <taxon>Spermatophyta</taxon>
        <taxon>Magnoliopsida</taxon>
        <taxon>eudicotyledons</taxon>
        <taxon>Gunneridae</taxon>
        <taxon>Pentapetalae</taxon>
        <taxon>rosids</taxon>
        <taxon>fabids</taxon>
        <taxon>Fagales</taxon>
        <taxon>Fagaceae</taxon>
        <taxon>Castanea</taxon>
    </lineage>
</organism>
<proteinExistence type="predicted"/>
<sequence>EETGQQFTLIIIYAACSRICIFVQRLVYCTYLLLRELQEGREYCLRFCELSLLSRGS</sequence>
<dbReference type="Proteomes" id="UP000737018">
    <property type="component" value="Unassembled WGS sequence"/>
</dbReference>
<gene>
    <name evidence="1" type="ORF">CMV_011497</name>
</gene>
<name>A0A8J4RAV9_9ROSI</name>
<feature type="non-terminal residue" evidence="1">
    <location>
        <position position="1"/>
    </location>
</feature>
<accession>A0A8J4RAV9</accession>
<keyword evidence="2" id="KW-1185">Reference proteome</keyword>
<evidence type="ECO:0000313" key="1">
    <source>
        <dbReference type="EMBL" id="KAF3964179.1"/>
    </source>
</evidence>
<comment type="caution">
    <text evidence="1">The sequence shown here is derived from an EMBL/GenBank/DDBJ whole genome shotgun (WGS) entry which is preliminary data.</text>
</comment>
<dbReference type="EMBL" id="JRKL02001405">
    <property type="protein sequence ID" value="KAF3964179.1"/>
    <property type="molecule type" value="Genomic_DNA"/>
</dbReference>
<protein>
    <submittedName>
        <fullName evidence="1">Uncharacterized protein</fullName>
    </submittedName>
</protein>
<evidence type="ECO:0000313" key="2">
    <source>
        <dbReference type="Proteomes" id="UP000737018"/>
    </source>
</evidence>